<dbReference type="RefSeq" id="WP_114594595.1">
    <property type="nucleotide sequence ID" value="NZ_CP031166.1"/>
</dbReference>
<protein>
    <submittedName>
        <fullName evidence="1">Uncharacterized protein</fullName>
    </submittedName>
</protein>
<dbReference type="EMBL" id="CP031166">
    <property type="protein sequence ID" value="AXV10000.1"/>
    <property type="molecule type" value="Genomic_DNA"/>
</dbReference>
<organism evidence="1 2">
    <name type="scientific">Euzebya pacifica</name>
    <dbReference type="NCBI Taxonomy" id="1608957"/>
    <lineage>
        <taxon>Bacteria</taxon>
        <taxon>Bacillati</taxon>
        <taxon>Actinomycetota</taxon>
        <taxon>Nitriliruptoria</taxon>
        <taxon>Euzebyales</taxon>
    </lineage>
</organism>
<evidence type="ECO:0000313" key="2">
    <source>
        <dbReference type="Proteomes" id="UP000264006"/>
    </source>
</evidence>
<sequence>MTATATEVLRARSGIASDVAMADGTIVEGVVRTEPDGSALTVTNWAKATTAVPEHEIVSISDTISGVTVWPVRSGPR</sequence>
<keyword evidence="1" id="KW-0614">Plasmid</keyword>
<keyword evidence="2" id="KW-1185">Reference proteome</keyword>
<proteinExistence type="predicted"/>
<dbReference type="Proteomes" id="UP000264006">
    <property type="component" value="Plasmid pEDY32-46I"/>
</dbReference>
<evidence type="ECO:0000313" key="1">
    <source>
        <dbReference type="EMBL" id="AXV10000.1"/>
    </source>
</evidence>
<name>A0A346Y6A3_9ACTN</name>
<geneLocation type="plasmid" evidence="2">
    <name>pedy32-46i</name>
</geneLocation>
<gene>
    <name evidence="1" type="ORF">DVS28_b0230</name>
</gene>
<dbReference type="AlphaFoldDB" id="A0A346Y6A3"/>
<dbReference type="KEGG" id="euz:DVS28_b0230"/>
<accession>A0A346Y6A3</accession>
<reference evidence="1 2" key="1">
    <citation type="submission" date="2018-09" db="EMBL/GenBank/DDBJ databases">
        <title>Complete genome sequence of Euzebya sp. DY32-46 isolated from seawater of Pacific Ocean.</title>
        <authorList>
            <person name="Xu L."/>
            <person name="Wu Y.-H."/>
            <person name="Xu X.-W."/>
        </authorList>
    </citation>
    <scope>NUCLEOTIDE SEQUENCE [LARGE SCALE GENOMIC DNA]</scope>
    <source>
        <strain evidence="1 2">DY32-46</strain>
        <plasmid evidence="2">pedy32-46i</plasmid>
    </source>
</reference>